<dbReference type="VEuPathDB" id="TrichDB:TVAGG3_0876030"/>
<accession>A2EDB4</accession>
<evidence type="ECO:0000256" key="3">
    <source>
        <dbReference type="ARBA" id="ARBA00007658"/>
    </source>
</evidence>
<evidence type="ECO:0000256" key="2">
    <source>
        <dbReference type="ARBA" id="ARBA00004922"/>
    </source>
</evidence>
<dbReference type="GO" id="GO:0005783">
    <property type="term" value="C:endoplasmic reticulum"/>
    <property type="evidence" value="ECO:0000318"/>
    <property type="project" value="GO_Central"/>
</dbReference>
<dbReference type="GO" id="GO:0036503">
    <property type="term" value="P:ERAD pathway"/>
    <property type="evidence" value="ECO:0000318"/>
    <property type="project" value="GO_Central"/>
</dbReference>
<evidence type="ECO:0000256" key="5">
    <source>
        <dbReference type="ARBA" id="ARBA00023157"/>
    </source>
</evidence>
<proteinExistence type="inferred from homology"/>
<dbReference type="InterPro" id="IPR012341">
    <property type="entry name" value="6hp_glycosidase-like_sf"/>
</dbReference>
<feature type="transmembrane region" description="Helical" evidence="6">
    <location>
        <begin position="12"/>
        <end position="32"/>
    </location>
</feature>
<dbReference type="InterPro" id="IPR001382">
    <property type="entry name" value="Glyco_hydro_47"/>
</dbReference>
<dbReference type="AlphaFoldDB" id="A2EDB4"/>
<keyword evidence="8" id="KW-1185">Reference proteome</keyword>
<gene>
    <name evidence="7" type="ORF">TVAG_417940</name>
</gene>
<dbReference type="eggNOG" id="KOG2204">
    <property type="taxonomic scope" value="Eukaryota"/>
</dbReference>
<dbReference type="PANTHER" id="PTHR11742:SF6">
    <property type="entry name" value="MANNOSYL-OLIGOSACCHARIDE ALPHA-1,2-MANNOSIDASE IA-RELATED"/>
    <property type="match status" value="1"/>
</dbReference>
<evidence type="ECO:0000256" key="1">
    <source>
        <dbReference type="ARBA" id="ARBA00001913"/>
    </source>
</evidence>
<comment type="pathway">
    <text evidence="2">Protein modification; protein glycosylation.</text>
</comment>
<dbReference type="Proteomes" id="UP000001542">
    <property type="component" value="Unassembled WGS sequence"/>
</dbReference>
<comment type="cofactor">
    <cofactor evidence="1">
        <name>Ca(2+)</name>
        <dbReference type="ChEBI" id="CHEBI:29108"/>
    </cofactor>
</comment>
<evidence type="ECO:0000313" key="8">
    <source>
        <dbReference type="Proteomes" id="UP000001542"/>
    </source>
</evidence>
<dbReference type="VEuPathDB" id="TrichDB:TVAG_417940"/>
<evidence type="ECO:0008006" key="9">
    <source>
        <dbReference type="Google" id="ProtNLM"/>
    </source>
</evidence>
<dbReference type="InParanoid" id="A2EDB4"/>
<keyword evidence="6" id="KW-1133">Transmembrane helix</keyword>
<keyword evidence="5" id="KW-1015">Disulfide bond</keyword>
<dbReference type="GO" id="GO:0000139">
    <property type="term" value="C:Golgi membrane"/>
    <property type="evidence" value="ECO:0000318"/>
    <property type="project" value="GO_Central"/>
</dbReference>
<evidence type="ECO:0000256" key="6">
    <source>
        <dbReference type="SAM" id="Phobius"/>
    </source>
</evidence>
<dbReference type="Gene3D" id="1.50.10.10">
    <property type="match status" value="1"/>
</dbReference>
<keyword evidence="6" id="KW-0472">Membrane</keyword>
<keyword evidence="4" id="KW-0378">Hydrolase</keyword>
<dbReference type="SMR" id="A2EDB4"/>
<protein>
    <recommendedName>
        <fullName evidence="9">Alpha-1,2-Mannosidase</fullName>
    </recommendedName>
</protein>
<dbReference type="RefSeq" id="XP_001321595.1">
    <property type="nucleotide sequence ID" value="XM_001321560.1"/>
</dbReference>
<comment type="similarity">
    <text evidence="3">Belongs to the glycosyl hydrolase 47 family.</text>
</comment>
<keyword evidence="6" id="KW-0812">Transmembrane</keyword>
<dbReference type="EMBL" id="DS113359">
    <property type="protein sequence ID" value="EAY09372.1"/>
    <property type="molecule type" value="Genomic_DNA"/>
</dbReference>
<reference evidence="7" key="2">
    <citation type="journal article" date="2007" name="Science">
        <title>Draft genome sequence of the sexually transmitted pathogen Trichomonas vaginalis.</title>
        <authorList>
            <person name="Carlton J.M."/>
            <person name="Hirt R.P."/>
            <person name="Silva J.C."/>
            <person name="Delcher A.L."/>
            <person name="Schatz M."/>
            <person name="Zhao Q."/>
            <person name="Wortman J.R."/>
            <person name="Bidwell S.L."/>
            <person name="Alsmark U.C.M."/>
            <person name="Besteiro S."/>
            <person name="Sicheritz-Ponten T."/>
            <person name="Noel C.J."/>
            <person name="Dacks J.B."/>
            <person name="Foster P.G."/>
            <person name="Simillion C."/>
            <person name="Van de Peer Y."/>
            <person name="Miranda-Saavedra D."/>
            <person name="Barton G.J."/>
            <person name="Westrop G.D."/>
            <person name="Mueller S."/>
            <person name="Dessi D."/>
            <person name="Fiori P.L."/>
            <person name="Ren Q."/>
            <person name="Paulsen I."/>
            <person name="Zhang H."/>
            <person name="Bastida-Corcuera F.D."/>
            <person name="Simoes-Barbosa A."/>
            <person name="Brown M.T."/>
            <person name="Hayes R.D."/>
            <person name="Mukherjee M."/>
            <person name="Okumura C.Y."/>
            <person name="Schneider R."/>
            <person name="Smith A.J."/>
            <person name="Vanacova S."/>
            <person name="Villalvazo M."/>
            <person name="Haas B.J."/>
            <person name="Pertea M."/>
            <person name="Feldblyum T.V."/>
            <person name="Utterback T.R."/>
            <person name="Shu C.L."/>
            <person name="Osoegawa K."/>
            <person name="de Jong P.J."/>
            <person name="Hrdy I."/>
            <person name="Horvathova L."/>
            <person name="Zubacova Z."/>
            <person name="Dolezal P."/>
            <person name="Malik S.B."/>
            <person name="Logsdon J.M. Jr."/>
            <person name="Henze K."/>
            <person name="Gupta A."/>
            <person name="Wang C.C."/>
            <person name="Dunne R.L."/>
            <person name="Upcroft J.A."/>
            <person name="Upcroft P."/>
            <person name="White O."/>
            <person name="Salzberg S.L."/>
            <person name="Tang P."/>
            <person name="Chiu C.-H."/>
            <person name="Lee Y.-S."/>
            <person name="Embley T.M."/>
            <person name="Coombs G.H."/>
            <person name="Mottram J.C."/>
            <person name="Tachezy J."/>
            <person name="Fraser-Liggett C.M."/>
            <person name="Johnson P.J."/>
        </authorList>
    </citation>
    <scope>NUCLEOTIDE SEQUENCE [LARGE SCALE GENOMIC DNA]</scope>
    <source>
        <strain evidence="7">G3</strain>
    </source>
</reference>
<evidence type="ECO:0000313" key="7">
    <source>
        <dbReference type="EMBL" id="EAY09372.1"/>
    </source>
</evidence>
<sequence length="439" mass="50257">MKRKVITRAKIKSVLSYSAIALVTFLSIQILFNEDMTFIPKFYSIFTKSKVKPEFNAHNEYFEYLQKHVARSFNTYSSKCINSDGINIVNYECIDSYGFSASLLESLEVLYLLNLKEEYNRAHLFLKTQFRCSKLGWVNQRELWTRGVGSLIGAYTLTGDKLFLTRADECIEELSKFESSKQPFVNIKTGEKRHRKLSNYTYLMDSSAGIPELASLYSTTKDEKYLRMIKRKISRIPNLEQGILNDYNPTTSKPVQIDDTITYKNLPYLFDMVISNIILPIRQIKGHLPKLEDIYRYNAEDINMAPLLEIEALLKANISNSHILENLTMTAYDPPFEILTYGSPNDMRPYTFESSGLRLMLKKGMNQKIIAAIPGIINNCWNGNGVSSVGRTSHNGPHLFETQHPSFFGEFALAGTMAAIKSPNFSKAIFNWRGHILRL</sequence>
<reference evidence="7" key="1">
    <citation type="submission" date="2006-10" db="EMBL/GenBank/DDBJ databases">
        <authorList>
            <person name="Amadeo P."/>
            <person name="Zhao Q."/>
            <person name="Wortman J."/>
            <person name="Fraser-Liggett C."/>
            <person name="Carlton J."/>
        </authorList>
    </citation>
    <scope>NUCLEOTIDE SEQUENCE</scope>
    <source>
        <strain evidence="7">G3</strain>
    </source>
</reference>
<name>A2EDB4_TRIV3</name>
<dbReference type="InterPro" id="IPR050749">
    <property type="entry name" value="Glycosyl_Hydrolase_47"/>
</dbReference>
<dbReference type="SUPFAM" id="SSF48225">
    <property type="entry name" value="Seven-hairpin glycosidases"/>
    <property type="match status" value="1"/>
</dbReference>
<dbReference type="OrthoDB" id="8118055at2759"/>
<dbReference type="GO" id="GO:0005975">
    <property type="term" value="P:carbohydrate metabolic process"/>
    <property type="evidence" value="ECO:0007669"/>
    <property type="project" value="InterPro"/>
</dbReference>
<dbReference type="PANTHER" id="PTHR11742">
    <property type="entry name" value="MANNOSYL-OLIGOSACCHARIDE ALPHA-1,2-MANNOSIDASE-RELATED"/>
    <property type="match status" value="1"/>
</dbReference>
<dbReference type="Pfam" id="PF01532">
    <property type="entry name" value="Glyco_hydro_47"/>
    <property type="match status" value="1"/>
</dbReference>
<dbReference type="InterPro" id="IPR036026">
    <property type="entry name" value="Seven-hairpin_glycosidases"/>
</dbReference>
<organism evidence="7 8">
    <name type="scientific">Trichomonas vaginalis (strain ATCC PRA-98 / G3)</name>
    <dbReference type="NCBI Taxonomy" id="412133"/>
    <lineage>
        <taxon>Eukaryota</taxon>
        <taxon>Metamonada</taxon>
        <taxon>Parabasalia</taxon>
        <taxon>Trichomonadida</taxon>
        <taxon>Trichomonadidae</taxon>
        <taxon>Trichomonas</taxon>
    </lineage>
</organism>
<evidence type="ECO:0000256" key="4">
    <source>
        <dbReference type="ARBA" id="ARBA00022801"/>
    </source>
</evidence>
<dbReference type="KEGG" id="tva:4767289"/>
<dbReference type="GO" id="GO:0004571">
    <property type="term" value="F:mannosyl-oligosaccharide 1,2-alpha-mannosidase activity"/>
    <property type="evidence" value="ECO:0000318"/>
    <property type="project" value="GO_Central"/>
</dbReference>
<dbReference type="GO" id="GO:0005509">
    <property type="term" value="F:calcium ion binding"/>
    <property type="evidence" value="ECO:0007669"/>
    <property type="project" value="InterPro"/>
</dbReference>